<dbReference type="AlphaFoldDB" id="A0A7Y7AZH1"/>
<dbReference type="PANTHER" id="PTHR43319">
    <property type="entry name" value="BETA-LACTAMASE-RELATED"/>
    <property type="match status" value="1"/>
</dbReference>
<dbReference type="Pfam" id="PF00144">
    <property type="entry name" value="Beta-lactamase"/>
    <property type="match status" value="1"/>
</dbReference>
<reference evidence="2 3" key="1">
    <citation type="submission" date="2020-04" db="EMBL/GenBank/DDBJ databases">
        <title>Draft Genome Sequence of Streptomyces morookaense DSM 40503, an 8-azaguanine-producing strain.</title>
        <authorList>
            <person name="Qi J."/>
            <person name="Gao J.-M."/>
        </authorList>
    </citation>
    <scope>NUCLEOTIDE SEQUENCE [LARGE SCALE GENOMIC DNA]</scope>
    <source>
        <strain evidence="2 3">DSM 40503</strain>
    </source>
</reference>
<feature type="domain" description="Beta-lactamase-related" evidence="1">
    <location>
        <begin position="18"/>
        <end position="373"/>
    </location>
</feature>
<dbReference type="EMBL" id="JABBXF010000001">
    <property type="protein sequence ID" value="NVK76177.1"/>
    <property type="molecule type" value="Genomic_DNA"/>
</dbReference>
<dbReference type="InterPro" id="IPR001466">
    <property type="entry name" value="Beta-lactam-related"/>
</dbReference>
<dbReference type="PANTHER" id="PTHR43319:SF3">
    <property type="entry name" value="BETA-LACTAMASE-RELATED DOMAIN-CONTAINING PROTEIN"/>
    <property type="match status" value="1"/>
</dbReference>
<dbReference type="SUPFAM" id="SSF56601">
    <property type="entry name" value="beta-lactamase/transpeptidase-like"/>
    <property type="match status" value="1"/>
</dbReference>
<evidence type="ECO:0000313" key="3">
    <source>
        <dbReference type="Proteomes" id="UP000587462"/>
    </source>
</evidence>
<dbReference type="RefSeq" id="WP_171077966.1">
    <property type="nucleotide sequence ID" value="NZ_BNBU01000007.1"/>
</dbReference>
<comment type="caution">
    <text evidence="2">The sequence shown here is derived from an EMBL/GenBank/DDBJ whole genome shotgun (WGS) entry which is preliminary data.</text>
</comment>
<accession>A0A7Y7AZH1</accession>
<evidence type="ECO:0000259" key="1">
    <source>
        <dbReference type="Pfam" id="PF00144"/>
    </source>
</evidence>
<proteinExistence type="predicted"/>
<evidence type="ECO:0000313" key="2">
    <source>
        <dbReference type="EMBL" id="NVK76177.1"/>
    </source>
</evidence>
<sequence>MKHNGWADEGFGPVADEFSRNFDEFGELGAAVSLFVDGRQVVNLWGGIADERDGRAWEADTAAPVFSTAKGIVTICALHLAQEGRLDLDAPMAGYWPEFGQRGKEGITLRMVLAHRAGLPVLDLTPGFDEIMQWDPVVRALEVQEPYWEPGTAHEYHGHTFGWLVGEAIRRITGLTPGAYFRKAIADELGLRTWIGVPQEEVPRLARLTEAEGRPGLPGPESIFYRILTMNGEFVFPGIDDPRGWNSPAMLTAEVPATGAVSSAGGLAALYAVAATGVDGRPRLLSHETITDAVREQTAGASWGGIPDMGARWGTGFTIDSPGVLPLLGARSFGHEGSGGSVAFGDDEFGVGFAYVPNRMVGHGDPRARRLMAAVQGCVKG</sequence>
<keyword evidence="3" id="KW-1185">Reference proteome</keyword>
<dbReference type="Gene3D" id="3.40.710.10">
    <property type="entry name" value="DD-peptidase/beta-lactamase superfamily"/>
    <property type="match status" value="1"/>
</dbReference>
<dbReference type="InterPro" id="IPR012338">
    <property type="entry name" value="Beta-lactam/transpept-like"/>
</dbReference>
<gene>
    <name evidence="2" type="ORF">HG542_00725</name>
</gene>
<name>A0A7Y7AZH1_STRMO</name>
<protein>
    <submittedName>
        <fullName evidence="2">Beta-lactamase family protein</fullName>
    </submittedName>
</protein>
<dbReference type="Proteomes" id="UP000587462">
    <property type="component" value="Unassembled WGS sequence"/>
</dbReference>
<dbReference type="InterPro" id="IPR052907">
    <property type="entry name" value="Beta-lactamase/esterase"/>
</dbReference>
<organism evidence="2 3">
    <name type="scientific">Streptomyces morookaense</name>
    <name type="common">Streptoverticillium morookaense</name>
    <dbReference type="NCBI Taxonomy" id="1970"/>
    <lineage>
        <taxon>Bacteria</taxon>
        <taxon>Bacillati</taxon>
        <taxon>Actinomycetota</taxon>
        <taxon>Actinomycetes</taxon>
        <taxon>Kitasatosporales</taxon>
        <taxon>Streptomycetaceae</taxon>
        <taxon>Streptomyces</taxon>
    </lineage>
</organism>